<keyword evidence="3" id="KW-1185">Reference proteome</keyword>
<dbReference type="Gene3D" id="3.40.50.1820">
    <property type="entry name" value="alpha/beta hydrolase"/>
    <property type="match status" value="1"/>
</dbReference>
<dbReference type="SUPFAM" id="SSF53474">
    <property type="entry name" value="alpha/beta-Hydrolases"/>
    <property type="match status" value="1"/>
</dbReference>
<dbReference type="InterPro" id="IPR022742">
    <property type="entry name" value="Hydrolase_4"/>
</dbReference>
<comment type="caution">
    <text evidence="2">The sequence shown here is derived from an EMBL/GenBank/DDBJ whole genome shotgun (WGS) entry which is preliminary data.</text>
</comment>
<reference evidence="2 3" key="1">
    <citation type="submission" date="2019-02" db="EMBL/GenBank/DDBJ databases">
        <title>Bacterial novel species Emticicia sp. 17J42-9 isolated from soil.</title>
        <authorList>
            <person name="Jung H.-Y."/>
        </authorList>
    </citation>
    <scope>NUCLEOTIDE SEQUENCE [LARGE SCALE GENOMIC DNA]</scope>
    <source>
        <strain evidence="2 3">17J42-9</strain>
    </source>
</reference>
<dbReference type="Pfam" id="PF12146">
    <property type="entry name" value="Hydrolase_4"/>
    <property type="match status" value="1"/>
</dbReference>
<dbReference type="PANTHER" id="PTHR11614">
    <property type="entry name" value="PHOSPHOLIPASE-RELATED"/>
    <property type="match status" value="1"/>
</dbReference>
<gene>
    <name evidence="2" type="ORF">EWM59_26995</name>
</gene>
<evidence type="ECO:0000313" key="3">
    <source>
        <dbReference type="Proteomes" id="UP000293162"/>
    </source>
</evidence>
<dbReference type="RefSeq" id="WP_130024319.1">
    <property type="nucleotide sequence ID" value="NZ_SEWF01000100.1"/>
</dbReference>
<protein>
    <submittedName>
        <fullName evidence="2">Alpha/beta fold hydrolase</fullName>
    </submittedName>
</protein>
<dbReference type="Proteomes" id="UP000293162">
    <property type="component" value="Unassembled WGS sequence"/>
</dbReference>
<evidence type="ECO:0000259" key="1">
    <source>
        <dbReference type="Pfam" id="PF12146"/>
    </source>
</evidence>
<accession>A0A4V1ZC81</accession>
<keyword evidence="2" id="KW-0378">Hydrolase</keyword>
<dbReference type="InterPro" id="IPR051044">
    <property type="entry name" value="MAG_DAG_Lipase"/>
</dbReference>
<feature type="domain" description="Serine aminopeptidase S33" evidence="1">
    <location>
        <begin position="82"/>
        <end position="302"/>
    </location>
</feature>
<dbReference type="AlphaFoldDB" id="A0A4V1ZC81"/>
<name>A0A4V1ZC81_9BACT</name>
<organism evidence="2 3">
    <name type="scientific">Emticicia agri</name>
    <dbReference type="NCBI Taxonomy" id="2492393"/>
    <lineage>
        <taxon>Bacteria</taxon>
        <taxon>Pseudomonadati</taxon>
        <taxon>Bacteroidota</taxon>
        <taxon>Cytophagia</taxon>
        <taxon>Cytophagales</taxon>
        <taxon>Leadbetterellaceae</taxon>
        <taxon>Emticicia</taxon>
    </lineage>
</organism>
<dbReference type="OrthoDB" id="9777090at2"/>
<sequence>MKKILKRTMYIVLFLLAGVLAIGLILAFLPDESRTHHVGISPEEAARLRQQYKDPHQLLTTTDGETLFIRRWNPDTMVSAKKDIAVLIFHGITAHSGAYEMAGKTIAAGGYTTFGLDYRGHGLSGGNRADSPGKDRFTADLAESIQYIKNLGFSRVVVMGHSLGVVSAITVANAVPNELAGLILLSAAYERRKEAEVVAPSNFQKAKIMANAILRPSHQAVEYYREGMVVAKDPLYNYRYTLRFTTMIPVKDLKIQQALPVPILVGIGDKDELFTVEKARQLYDRIPGNRKEFIILKEMYHAKIPVESWQSCVEWLDKTFVK</sequence>
<proteinExistence type="predicted"/>
<dbReference type="InterPro" id="IPR029058">
    <property type="entry name" value="AB_hydrolase_fold"/>
</dbReference>
<dbReference type="EMBL" id="SEWF01000100">
    <property type="protein sequence ID" value="RYU91740.1"/>
    <property type="molecule type" value="Genomic_DNA"/>
</dbReference>
<evidence type="ECO:0000313" key="2">
    <source>
        <dbReference type="EMBL" id="RYU91740.1"/>
    </source>
</evidence>
<dbReference type="GO" id="GO:0016787">
    <property type="term" value="F:hydrolase activity"/>
    <property type="evidence" value="ECO:0007669"/>
    <property type="project" value="UniProtKB-KW"/>
</dbReference>